<feature type="binding site" evidence="12">
    <location>
        <position position="103"/>
    </location>
    <ligand>
        <name>Zn(2+)</name>
        <dbReference type="ChEBI" id="CHEBI:29105"/>
    </ligand>
</feature>
<dbReference type="SUPFAM" id="SSF57667">
    <property type="entry name" value="beta-beta-alpha zinc fingers"/>
    <property type="match status" value="5"/>
</dbReference>
<keyword evidence="9" id="KW-0804">Transcription</keyword>
<reference evidence="15" key="3">
    <citation type="submission" date="2012-09" db="EMBL/GenBank/DDBJ databases">
        <authorList>
            <consortium name="VectorBase"/>
        </authorList>
    </citation>
    <scope>NUCLEOTIDE SEQUENCE</scope>
    <source>
        <strain evidence="15">Liverpool</strain>
    </source>
</reference>
<sequence>MATNGSELQIDDGVLRCRTCLAAEVDELISLHCRCESQDKLVMDMLSEVAPQTRSHRNSELPQHVCDHCLVQLDEAFTFRKQVQNALLGFRQAQDWEECCRTCQRDSVDELISVFCVSSEEDKLVADMLKDCCGVPRPSANDCLPQHICGECFDSLFSTHTFWVMVVKSDLNLRNALNTKKRQSKLPPPVQKKFVPRLDEELDPFIYPDSLGMDGEEMMKHFLTTEDAEYYEQLTFSGVICCCGKLLGSDEEWQEHRREVHTIQELPSTARNKCDICYLKFQYALQLSEHLENRDRKHFYRCKICNILTKELRNLQLHFEFTRFHPILEDTEEERINFDVKAGTIYTPPGTCCDCYEEFETGEYLLEHTLQHHFPEREHQPMFQCMICYNSFTDKQSLLKHQLTYKGSRAYRCLTSGCKFQTTDRLEMKKHIEADLHLNASMLPAVATEPEITEYFCCFFLCTGSFGTYEDLEHHCINDHAEQRATNRSFLPGGTTNICPLCIRHFQSDAIFKKHLRKQNERNYSCGTCGKKFFCREVLYRHEKIHSEPPSEPAVFPCDQCGATYAGKYTLAKHIKKIHQGILPDLCTTCGRSFANKSALRNHIANVHLEIRPHKCHICPRQFGSKLSLQKHQANHTGERPYKCTQCGRAYKYASDLKRHEDIAHLNLRPFVCDQCEASFARSRELRVHMTRHTREKFFKCAVEGCDYSTNFRKRMTDHEARHDEESNDNV</sequence>
<dbReference type="Gene3D" id="3.40.1800.20">
    <property type="match status" value="1"/>
</dbReference>
<feature type="binding site" evidence="12">
    <location>
        <position position="152"/>
    </location>
    <ligand>
        <name>Zn(2+)</name>
        <dbReference type="ChEBI" id="CHEBI:29105"/>
    </ligand>
</feature>
<keyword evidence="4" id="KW-0677">Repeat</keyword>
<dbReference type="Gene3D" id="3.30.160.60">
    <property type="entry name" value="Classic Zinc Finger"/>
    <property type="match status" value="6"/>
</dbReference>
<dbReference type="PANTHER" id="PTHR24379:SF121">
    <property type="entry name" value="C2H2-TYPE DOMAIN-CONTAINING PROTEIN"/>
    <property type="match status" value="1"/>
</dbReference>
<keyword evidence="6 12" id="KW-0862">Zinc</keyword>
<feature type="binding site" evidence="12">
    <location>
        <position position="17"/>
    </location>
    <ligand>
        <name>Zn(2+)</name>
        <dbReference type="ChEBI" id="CHEBI:29105"/>
    </ligand>
</feature>
<accession>A0A1S4F9L2</accession>
<dbReference type="GO" id="GO:0000981">
    <property type="term" value="F:DNA-binding transcription factor activity, RNA polymerase II-specific"/>
    <property type="evidence" value="ECO:0007669"/>
    <property type="project" value="TreeGrafter"/>
</dbReference>
<dbReference type="Pfam" id="PF07776">
    <property type="entry name" value="zf-AD"/>
    <property type="match status" value="2"/>
</dbReference>
<dbReference type="PROSITE" id="PS51915">
    <property type="entry name" value="ZAD"/>
    <property type="match status" value="2"/>
</dbReference>
<keyword evidence="8" id="KW-0238">DNA-binding</keyword>
<evidence type="ECO:0000256" key="5">
    <source>
        <dbReference type="ARBA" id="ARBA00022771"/>
    </source>
</evidence>
<evidence type="ECO:0000256" key="9">
    <source>
        <dbReference type="ARBA" id="ARBA00023163"/>
    </source>
</evidence>
<dbReference type="PROSITE" id="PS00028">
    <property type="entry name" value="ZINC_FINGER_C2H2_1"/>
    <property type="match status" value="7"/>
</dbReference>
<reference evidence="15" key="1">
    <citation type="submission" date="2005-10" db="EMBL/GenBank/DDBJ databases">
        <authorList>
            <person name="Loftus B.J."/>
            <person name="Nene V.M."/>
            <person name="Hannick L.I."/>
            <person name="Bidwell S."/>
            <person name="Haas B."/>
            <person name="Amedeo P."/>
            <person name="Orvis J."/>
            <person name="Wortman J.R."/>
            <person name="White O.R."/>
            <person name="Salzberg S."/>
            <person name="Shumway M."/>
            <person name="Koo H."/>
            <person name="Zhao Y."/>
            <person name="Holmes M."/>
            <person name="Miller J."/>
            <person name="Schatz M."/>
            <person name="Pop M."/>
            <person name="Pai G."/>
            <person name="Utterback T."/>
            <person name="Rogers Y.-H."/>
            <person name="Kravitz S."/>
            <person name="Fraser C.M."/>
        </authorList>
    </citation>
    <scope>NUCLEOTIDE SEQUENCE</scope>
    <source>
        <strain evidence="15">Liverpool</strain>
    </source>
</reference>
<evidence type="ECO:0000259" key="14">
    <source>
        <dbReference type="PROSITE" id="PS51915"/>
    </source>
</evidence>
<evidence type="ECO:0000256" key="4">
    <source>
        <dbReference type="ARBA" id="ARBA00022737"/>
    </source>
</evidence>
<proteinExistence type="inferred from homology"/>
<dbReference type="KEGG" id="aag:5565835"/>
<dbReference type="SMART" id="SM00355">
    <property type="entry name" value="ZnF_C2H2"/>
    <property type="match status" value="14"/>
</dbReference>
<dbReference type="InterPro" id="IPR036236">
    <property type="entry name" value="Znf_C2H2_sf"/>
</dbReference>
<dbReference type="FunFam" id="3.30.160.60:FF:000185">
    <property type="entry name" value="zinc finger protein 319"/>
    <property type="match status" value="1"/>
</dbReference>
<evidence type="ECO:0000313" key="16">
    <source>
        <dbReference type="Proteomes" id="UP000682892"/>
    </source>
</evidence>
<feature type="domain" description="ZAD" evidence="14">
    <location>
        <begin position="98"/>
        <end position="176"/>
    </location>
</feature>
<evidence type="ECO:0000256" key="8">
    <source>
        <dbReference type="ARBA" id="ARBA00023125"/>
    </source>
</evidence>
<evidence type="ECO:0000256" key="2">
    <source>
        <dbReference type="ARBA" id="ARBA00006991"/>
    </source>
</evidence>
<dbReference type="PROSITE" id="PS50157">
    <property type="entry name" value="ZINC_FINGER_C2H2_2"/>
    <property type="match status" value="7"/>
</dbReference>
<evidence type="ECO:0000256" key="12">
    <source>
        <dbReference type="PROSITE-ProRule" id="PRU01263"/>
    </source>
</evidence>
<keyword evidence="5 11" id="KW-0863">Zinc-finger</keyword>
<dbReference type="OMA" id="EITEYFC"/>
<feature type="domain" description="C2H2-type" evidence="13">
    <location>
        <begin position="642"/>
        <end position="670"/>
    </location>
</feature>
<dbReference type="Proteomes" id="UP000682892">
    <property type="component" value="Unassembled WGS sequence"/>
</dbReference>
<dbReference type="GO" id="GO:0000977">
    <property type="term" value="F:RNA polymerase II transcription regulatory region sequence-specific DNA binding"/>
    <property type="evidence" value="ECO:0007669"/>
    <property type="project" value="TreeGrafter"/>
</dbReference>
<dbReference type="InterPro" id="IPR012934">
    <property type="entry name" value="Znf_AD"/>
</dbReference>
<feature type="binding site" evidence="12">
    <location>
        <position position="69"/>
    </location>
    <ligand>
        <name>Zn(2+)</name>
        <dbReference type="ChEBI" id="CHEBI:29105"/>
    </ligand>
</feature>
<feature type="binding site" evidence="12">
    <location>
        <position position="66"/>
    </location>
    <ligand>
        <name>Zn(2+)</name>
        <dbReference type="ChEBI" id="CHEBI:29105"/>
    </ligand>
</feature>
<dbReference type="SMART" id="SM00868">
    <property type="entry name" value="zf-AD"/>
    <property type="match status" value="2"/>
</dbReference>
<comment type="similarity">
    <text evidence="2">Belongs to the krueppel C2H2-type zinc-finger protein family.</text>
</comment>
<evidence type="ECO:0000256" key="10">
    <source>
        <dbReference type="ARBA" id="ARBA00023242"/>
    </source>
</evidence>
<dbReference type="GO" id="GO:0005634">
    <property type="term" value="C:nucleus"/>
    <property type="evidence" value="ECO:0007669"/>
    <property type="project" value="UniProtKB-SubCell"/>
</dbReference>
<evidence type="ECO:0000256" key="6">
    <source>
        <dbReference type="ARBA" id="ARBA00022833"/>
    </source>
</evidence>
<keyword evidence="3 12" id="KW-0479">Metal-binding</keyword>
<evidence type="ECO:0000256" key="7">
    <source>
        <dbReference type="ARBA" id="ARBA00023015"/>
    </source>
</evidence>
<name>A0A1S4F9L2_AEDAE</name>
<organism evidence="15 16">
    <name type="scientific">Aedes aegypti</name>
    <name type="common">Yellowfever mosquito</name>
    <name type="synonym">Culex aegypti</name>
    <dbReference type="NCBI Taxonomy" id="7159"/>
    <lineage>
        <taxon>Eukaryota</taxon>
        <taxon>Metazoa</taxon>
        <taxon>Ecdysozoa</taxon>
        <taxon>Arthropoda</taxon>
        <taxon>Hexapoda</taxon>
        <taxon>Insecta</taxon>
        <taxon>Pterygota</taxon>
        <taxon>Neoptera</taxon>
        <taxon>Endopterygota</taxon>
        <taxon>Diptera</taxon>
        <taxon>Nematocera</taxon>
        <taxon>Culicoidea</taxon>
        <taxon>Culicidae</taxon>
        <taxon>Culicinae</taxon>
        <taxon>Aedini</taxon>
        <taxon>Aedes</taxon>
        <taxon>Stegomyia</taxon>
    </lineage>
</organism>
<evidence type="ECO:0000259" key="13">
    <source>
        <dbReference type="PROSITE" id="PS50157"/>
    </source>
</evidence>
<feature type="domain" description="C2H2-type" evidence="13">
    <location>
        <begin position="556"/>
        <end position="584"/>
    </location>
</feature>
<keyword evidence="7" id="KW-0805">Transcription regulation</keyword>
<dbReference type="FunFam" id="3.30.160.60:FF:000100">
    <property type="entry name" value="Zinc finger 45-like"/>
    <property type="match status" value="1"/>
</dbReference>
<protein>
    <submittedName>
        <fullName evidence="15">AAEL005020-PA</fullName>
    </submittedName>
</protein>
<evidence type="ECO:0000256" key="11">
    <source>
        <dbReference type="PROSITE-ProRule" id="PRU00042"/>
    </source>
</evidence>
<dbReference type="InterPro" id="IPR013087">
    <property type="entry name" value="Znf_C2H2_type"/>
</dbReference>
<dbReference type="GO" id="GO:0008270">
    <property type="term" value="F:zinc ion binding"/>
    <property type="evidence" value="ECO:0007669"/>
    <property type="project" value="UniProtKB-UniRule"/>
</dbReference>
<evidence type="ECO:0000256" key="1">
    <source>
        <dbReference type="ARBA" id="ARBA00004123"/>
    </source>
</evidence>
<dbReference type="AlphaFoldDB" id="A0A1S4F9L2"/>
<comment type="subcellular location">
    <subcellularLocation>
        <location evidence="1">Nucleus</location>
    </subcellularLocation>
</comment>
<feature type="domain" description="C2H2-type" evidence="13">
    <location>
        <begin position="671"/>
        <end position="698"/>
    </location>
</feature>
<feature type="domain" description="ZAD" evidence="14">
    <location>
        <begin position="15"/>
        <end position="93"/>
    </location>
</feature>
<dbReference type="HOGENOM" id="CLU_368125_0_0_1"/>
<gene>
    <name evidence="15" type="ORF">AaeL_AAEL005020</name>
</gene>
<dbReference type="Pfam" id="PF00096">
    <property type="entry name" value="zf-C2H2"/>
    <property type="match status" value="4"/>
</dbReference>
<feature type="binding site" evidence="12">
    <location>
        <position position="20"/>
    </location>
    <ligand>
        <name>Zn(2+)</name>
        <dbReference type="ChEBI" id="CHEBI:29105"/>
    </ligand>
</feature>
<evidence type="ECO:0000313" key="15">
    <source>
        <dbReference type="EMBL" id="EAT43544.1"/>
    </source>
</evidence>
<evidence type="ECO:0000256" key="3">
    <source>
        <dbReference type="ARBA" id="ARBA00022723"/>
    </source>
</evidence>
<dbReference type="SUPFAM" id="SSF57716">
    <property type="entry name" value="Glucocorticoid receptor-like (DNA-binding domain)"/>
    <property type="match status" value="2"/>
</dbReference>
<dbReference type="EMBL" id="CH477324">
    <property type="protein sequence ID" value="EAT43544.1"/>
    <property type="molecule type" value="Genomic_DNA"/>
</dbReference>
<dbReference type="OrthoDB" id="7755329at2759"/>
<reference evidence="15" key="2">
    <citation type="journal article" date="2007" name="Science">
        <title>Genome sequence of Aedes aegypti, a major arbovirus vector.</title>
        <authorList>
            <person name="Nene V."/>
            <person name="Wortman J.R."/>
            <person name="Lawson D."/>
            <person name="Haas B."/>
            <person name="Kodira C."/>
            <person name="Tu Z.J."/>
            <person name="Loftus B."/>
            <person name="Xi Z."/>
            <person name="Megy K."/>
            <person name="Grabherr M."/>
            <person name="Ren Q."/>
            <person name="Zdobnov E.M."/>
            <person name="Lobo N.F."/>
            <person name="Campbell K.S."/>
            <person name="Brown S.E."/>
            <person name="Bonaldo M.F."/>
            <person name="Zhu J."/>
            <person name="Sinkins S.P."/>
            <person name="Hogenkamp D.G."/>
            <person name="Amedeo P."/>
            <person name="Arensburger P."/>
            <person name="Atkinson P.W."/>
            <person name="Bidwell S."/>
            <person name="Biedler J."/>
            <person name="Birney E."/>
            <person name="Bruggner R.V."/>
            <person name="Costas J."/>
            <person name="Coy M.R."/>
            <person name="Crabtree J."/>
            <person name="Crawford M."/>
            <person name="Debruyn B."/>
            <person name="Decaprio D."/>
            <person name="Eiglmeier K."/>
            <person name="Eisenstadt E."/>
            <person name="El-Dorry H."/>
            <person name="Gelbart W.M."/>
            <person name="Gomes S.L."/>
            <person name="Hammond M."/>
            <person name="Hannick L.I."/>
            <person name="Hogan J.R."/>
            <person name="Holmes M.H."/>
            <person name="Jaffe D."/>
            <person name="Johnston J.S."/>
            <person name="Kennedy R.C."/>
            <person name="Koo H."/>
            <person name="Kravitz S."/>
            <person name="Kriventseva E.V."/>
            <person name="Kulp D."/>
            <person name="Labutti K."/>
            <person name="Lee E."/>
            <person name="Li S."/>
            <person name="Lovin D.D."/>
            <person name="Mao C."/>
            <person name="Mauceli E."/>
            <person name="Menck C.F."/>
            <person name="Miller J.R."/>
            <person name="Montgomery P."/>
            <person name="Mori A."/>
            <person name="Nascimento A.L."/>
            <person name="Naveira H.F."/>
            <person name="Nusbaum C."/>
            <person name="O'leary S."/>
            <person name="Orvis J."/>
            <person name="Pertea M."/>
            <person name="Quesneville H."/>
            <person name="Reidenbach K.R."/>
            <person name="Rogers Y.H."/>
            <person name="Roth C.W."/>
            <person name="Schneider J.R."/>
            <person name="Schatz M."/>
            <person name="Shumway M."/>
            <person name="Stanke M."/>
            <person name="Stinson E.O."/>
            <person name="Tubio J.M."/>
            <person name="Vanzee J.P."/>
            <person name="Verjovski-Almeida S."/>
            <person name="Werner D."/>
            <person name="White O."/>
            <person name="Wyder S."/>
            <person name="Zeng Q."/>
            <person name="Zhao Q."/>
            <person name="Zhao Y."/>
            <person name="Hill C.A."/>
            <person name="Raikhel A.S."/>
            <person name="Soares M.B."/>
            <person name="Knudson D.L."/>
            <person name="Lee N.H."/>
            <person name="Galagan J."/>
            <person name="Salzberg S.L."/>
            <person name="Paulsen I.T."/>
            <person name="Dimopoulos G."/>
            <person name="Collins F.H."/>
            <person name="Birren B."/>
            <person name="Fraser-Liggett C.M."/>
            <person name="Severson D.W."/>
        </authorList>
    </citation>
    <scope>NUCLEOTIDE SEQUENCE [LARGE SCALE GENOMIC DNA]</scope>
    <source>
        <strain evidence="15">Liverpool</strain>
    </source>
</reference>
<feature type="binding site" evidence="12">
    <location>
        <position position="100"/>
    </location>
    <ligand>
        <name>Zn(2+)</name>
        <dbReference type="ChEBI" id="CHEBI:29105"/>
    </ligand>
</feature>
<keyword evidence="10" id="KW-0539">Nucleus</keyword>
<feature type="domain" description="C2H2-type" evidence="13">
    <location>
        <begin position="524"/>
        <end position="551"/>
    </location>
</feature>
<feature type="domain" description="C2H2-type" evidence="13">
    <location>
        <begin position="383"/>
        <end position="410"/>
    </location>
</feature>
<feature type="domain" description="C2H2-type" evidence="13">
    <location>
        <begin position="585"/>
        <end position="613"/>
    </location>
</feature>
<feature type="domain" description="C2H2-type" evidence="13">
    <location>
        <begin position="614"/>
        <end position="641"/>
    </location>
</feature>
<feature type="binding site" evidence="12">
    <location>
        <position position="149"/>
    </location>
    <ligand>
        <name>Zn(2+)</name>
        <dbReference type="ChEBI" id="CHEBI:29105"/>
    </ligand>
</feature>
<dbReference type="PANTHER" id="PTHR24379">
    <property type="entry name" value="KRAB AND ZINC FINGER DOMAIN-CONTAINING"/>
    <property type="match status" value="1"/>
</dbReference>